<dbReference type="Proteomes" id="UP000694920">
    <property type="component" value="Unplaced"/>
</dbReference>
<evidence type="ECO:0000313" key="5">
    <source>
        <dbReference type="RefSeq" id="XP_024939467.1"/>
    </source>
</evidence>
<dbReference type="InterPro" id="IPR024761">
    <property type="entry name" value="TFIIIC_delta_N"/>
</dbReference>
<feature type="domain" description="Transcription factor IIIC putative zinc-finger" evidence="2">
    <location>
        <begin position="597"/>
        <end position="645"/>
    </location>
</feature>
<evidence type="ECO:0000259" key="1">
    <source>
        <dbReference type="Pfam" id="PF12657"/>
    </source>
</evidence>
<dbReference type="PANTHER" id="PTHR15496:SF2">
    <property type="entry name" value="GENERAL TRANSCRIPTION FACTOR 3C POLYPEPTIDE 4"/>
    <property type="match status" value="1"/>
</dbReference>
<feature type="domain" description="Transcription factor IIIC 90kDa subunit N-terminal" evidence="1">
    <location>
        <begin position="25"/>
        <end position="437"/>
    </location>
</feature>
<sequence>MTEPIKELFSVSIAPLVTKSFAVRWTQDNHISVITKKGVHVFELIPTPTQPWPVAKFYRTFVYPPENMPAMEFVSVVEGALWKMKKEEVYSLLMDEALTPCIPSISDSTPFITTTEWSPSGLMHPSKCLLGIVTSVGAAVVLFNISTSWYQLIDVSSLWYTQIQETFPSYFTNSSDIKISHSVLTKNLRRLQATCITWSKLFTSNNSCYAYFSTAYRSSDLAVWKVFKVSHQALDATPTLVYTMQTNVDSKINLMTFNTLKNNKHLLIIGYINGLIHGVLLNETEGTLKMQSCQKYYNCADRISVNCIELLHQDQYVSNILITKGSILIFLKLNSDGILLDMQHIQLGTFSISGLTVTGKDQAYITTQDGALISLYIQNTKITTKRINHSTSQAQLQQYLGLSCSPNKILFVNVTSPNSMYDHLVIREPSKVSLFTLEAKEFDPVSLLYENPSRTLKNHWDCLETIRLTAAKSENFSKVFPKVPTNLESLPLYELRIAMWISTMLDICKKKDLLKRSQIVVEISEAQPLVFIHCAIDILERLKKKTSLSKDNKICIRLLRSYLEVYLAGEEDDEDTNLTQLVKETLKDTAHMSTPENELCTLCGEVISDLSWNVTRCPSGHQIPRCARSLLQISSVQYRSCPFCGLLLHPWLDEEYEEPLCPYCQVPALYDGRVLSVSDTNGIPFLNLSERRRTIQPPGKTQGSENVSKGHLRRPRTFAVVVNNEEDDACNITETWQEF</sequence>
<evidence type="ECO:0000259" key="2">
    <source>
        <dbReference type="Pfam" id="PF12660"/>
    </source>
</evidence>
<dbReference type="GO" id="GO:0006384">
    <property type="term" value="P:transcription initiation at RNA polymerase III promoter"/>
    <property type="evidence" value="ECO:0007669"/>
    <property type="project" value="InterPro"/>
</dbReference>
<dbReference type="GO" id="GO:0004402">
    <property type="term" value="F:histone acetyltransferase activity"/>
    <property type="evidence" value="ECO:0007669"/>
    <property type="project" value="InterPro"/>
</dbReference>
<dbReference type="GO" id="GO:0000127">
    <property type="term" value="C:transcription factor TFIIIC complex"/>
    <property type="evidence" value="ECO:0007669"/>
    <property type="project" value="InterPro"/>
</dbReference>
<protein>
    <submittedName>
        <fullName evidence="4 5">Uncharacterized protein LOC107266451 isoform X1</fullName>
    </submittedName>
</protein>
<dbReference type="Pfam" id="PF12660">
    <property type="entry name" value="zf-TFIIIC"/>
    <property type="match status" value="1"/>
</dbReference>
<dbReference type="KEGG" id="ccin:107266451"/>
<gene>
    <name evidence="4 5" type="primary">LOC107266451</name>
</gene>
<dbReference type="GeneID" id="107266451"/>
<dbReference type="Pfam" id="PF12657">
    <property type="entry name" value="TFIIIC_delta"/>
    <property type="match status" value="1"/>
</dbReference>
<dbReference type="RefSeq" id="XP_024939467.1">
    <property type="nucleotide sequence ID" value="XM_025083699.1"/>
</dbReference>
<dbReference type="InterPro" id="IPR044230">
    <property type="entry name" value="GTF3C4"/>
</dbReference>
<proteinExistence type="predicted"/>
<organism evidence="3 5">
    <name type="scientific">Cephus cinctus</name>
    <name type="common">Wheat stem sawfly</name>
    <dbReference type="NCBI Taxonomy" id="211228"/>
    <lineage>
        <taxon>Eukaryota</taxon>
        <taxon>Metazoa</taxon>
        <taxon>Ecdysozoa</taxon>
        <taxon>Arthropoda</taxon>
        <taxon>Hexapoda</taxon>
        <taxon>Insecta</taxon>
        <taxon>Pterygota</taxon>
        <taxon>Neoptera</taxon>
        <taxon>Endopterygota</taxon>
        <taxon>Hymenoptera</taxon>
        <taxon>Cephoidea</taxon>
        <taxon>Cephidae</taxon>
        <taxon>Cephus</taxon>
    </lineage>
</organism>
<accession>A0AAJ7RFA0</accession>
<dbReference type="RefSeq" id="XP_015592421.1">
    <property type="nucleotide sequence ID" value="XM_015736935.2"/>
</dbReference>
<keyword evidence="3" id="KW-1185">Reference proteome</keyword>
<reference evidence="4 5" key="1">
    <citation type="submission" date="2025-04" db="UniProtKB">
        <authorList>
            <consortium name="RefSeq"/>
        </authorList>
    </citation>
    <scope>IDENTIFICATION</scope>
</reference>
<dbReference type="InterPro" id="IPR024764">
    <property type="entry name" value="TFIIIC_Znf"/>
</dbReference>
<name>A0AAJ7RFA0_CEPCN</name>
<dbReference type="PANTHER" id="PTHR15496">
    <property type="entry name" value="GENERAL TRANSCRIPTION FACTOR 3C POLYPEPTIDE 4 FAMILY"/>
    <property type="match status" value="1"/>
</dbReference>
<evidence type="ECO:0000313" key="4">
    <source>
        <dbReference type="RefSeq" id="XP_015592421.1"/>
    </source>
</evidence>
<evidence type="ECO:0000313" key="3">
    <source>
        <dbReference type="Proteomes" id="UP000694920"/>
    </source>
</evidence>
<dbReference type="AlphaFoldDB" id="A0AAJ7RFA0"/>